<dbReference type="Proteomes" id="UP001642484">
    <property type="component" value="Unassembled WGS sequence"/>
</dbReference>
<sequence>MKAALAWASVPCTESLLLRGRRPAEVIHHRCRIFDKAGMQTQVAASCVMSDCQANRLDIFPSMLEEGWWPIQSEFTERSQKISTVNMVFGNLYRRRSAGTSEDVRESVRAWTWSGKLSSCHRACLRDG</sequence>
<comment type="caution">
    <text evidence="2">The sequence shown here is derived from an EMBL/GenBank/DDBJ whole genome shotgun (WGS) entry which is preliminary data.</text>
</comment>
<organism evidence="2 3">
    <name type="scientific">Durusdinium trenchii</name>
    <dbReference type="NCBI Taxonomy" id="1381693"/>
    <lineage>
        <taxon>Eukaryota</taxon>
        <taxon>Sar</taxon>
        <taxon>Alveolata</taxon>
        <taxon>Dinophyceae</taxon>
        <taxon>Suessiales</taxon>
        <taxon>Symbiodiniaceae</taxon>
        <taxon>Durusdinium</taxon>
    </lineage>
</organism>
<protein>
    <submittedName>
        <fullName evidence="2">Uncharacterized protein</fullName>
    </submittedName>
</protein>
<accession>A0ABP0PRC5</accession>
<gene>
    <name evidence="1" type="ORF">CCMP2556_LOCUS34269</name>
    <name evidence="2" type="ORF">CCMP2556_LOCUS38732</name>
</gene>
<evidence type="ECO:0000313" key="2">
    <source>
        <dbReference type="EMBL" id="CAK9078580.1"/>
    </source>
</evidence>
<dbReference type="EMBL" id="CAXAMN010023583">
    <property type="protein sequence ID" value="CAK9078580.1"/>
    <property type="molecule type" value="Genomic_DNA"/>
</dbReference>
<proteinExistence type="predicted"/>
<evidence type="ECO:0000313" key="3">
    <source>
        <dbReference type="Proteomes" id="UP001642484"/>
    </source>
</evidence>
<reference evidence="2 3" key="1">
    <citation type="submission" date="2024-02" db="EMBL/GenBank/DDBJ databases">
        <authorList>
            <person name="Chen Y."/>
            <person name="Shah S."/>
            <person name="Dougan E. K."/>
            <person name="Thang M."/>
            <person name="Chan C."/>
        </authorList>
    </citation>
    <scope>NUCLEOTIDE SEQUENCE [LARGE SCALE GENOMIC DNA]</scope>
</reference>
<name>A0ABP0PRC5_9DINO</name>
<dbReference type="EMBL" id="CAXAMN010022472">
    <property type="protein sequence ID" value="CAK9069680.1"/>
    <property type="molecule type" value="Genomic_DNA"/>
</dbReference>
<keyword evidence="3" id="KW-1185">Reference proteome</keyword>
<evidence type="ECO:0000313" key="1">
    <source>
        <dbReference type="EMBL" id="CAK9069680.1"/>
    </source>
</evidence>